<dbReference type="PANTHER" id="PTHR42961:SF2">
    <property type="entry name" value="IRON-SULFUR PROTEIN NUBPL"/>
    <property type="match status" value="1"/>
</dbReference>
<dbReference type="Pfam" id="PF10609">
    <property type="entry name" value="ParA"/>
    <property type="match status" value="1"/>
</dbReference>
<dbReference type="InterPro" id="IPR044304">
    <property type="entry name" value="NUBPL-like"/>
</dbReference>
<evidence type="ECO:0000313" key="9">
    <source>
        <dbReference type="Proteomes" id="UP000007266"/>
    </source>
</evidence>
<dbReference type="Gene3D" id="3.40.50.300">
    <property type="entry name" value="P-loop containing nucleotide triphosphate hydrolases"/>
    <property type="match status" value="1"/>
</dbReference>
<dbReference type="GO" id="GO:0051539">
    <property type="term" value="F:4 iron, 4 sulfur cluster binding"/>
    <property type="evidence" value="ECO:0000318"/>
    <property type="project" value="GO_Central"/>
</dbReference>
<name>D6WCQ3_TRICA</name>
<dbReference type="SUPFAM" id="SSF52540">
    <property type="entry name" value="P-loop containing nucleoside triphosphate hydrolases"/>
    <property type="match status" value="1"/>
</dbReference>
<dbReference type="AlphaFoldDB" id="D6WCQ3"/>
<protein>
    <submittedName>
        <fullName evidence="8">Cytosolic Fe-S cluster assembly factor NUBP2 homolog-like Protein</fullName>
    </submittedName>
</protein>
<reference evidence="8 9" key="1">
    <citation type="journal article" date="2008" name="Nature">
        <title>The genome of the model beetle and pest Tribolium castaneum.</title>
        <authorList>
            <consortium name="Tribolium Genome Sequencing Consortium"/>
            <person name="Richards S."/>
            <person name="Gibbs R.A."/>
            <person name="Weinstock G.M."/>
            <person name="Brown S.J."/>
            <person name="Denell R."/>
            <person name="Beeman R.W."/>
            <person name="Gibbs R."/>
            <person name="Beeman R.W."/>
            <person name="Brown S.J."/>
            <person name="Bucher G."/>
            <person name="Friedrich M."/>
            <person name="Grimmelikhuijzen C.J."/>
            <person name="Klingler M."/>
            <person name="Lorenzen M."/>
            <person name="Richards S."/>
            <person name="Roth S."/>
            <person name="Schroder R."/>
            <person name="Tautz D."/>
            <person name="Zdobnov E.M."/>
            <person name="Muzny D."/>
            <person name="Gibbs R.A."/>
            <person name="Weinstock G.M."/>
            <person name="Attaway T."/>
            <person name="Bell S."/>
            <person name="Buhay C.J."/>
            <person name="Chandrabose M.N."/>
            <person name="Chavez D."/>
            <person name="Clerk-Blankenburg K.P."/>
            <person name="Cree A."/>
            <person name="Dao M."/>
            <person name="Davis C."/>
            <person name="Chacko J."/>
            <person name="Dinh H."/>
            <person name="Dugan-Rocha S."/>
            <person name="Fowler G."/>
            <person name="Garner T.T."/>
            <person name="Garnes J."/>
            <person name="Gnirke A."/>
            <person name="Hawes A."/>
            <person name="Hernandez J."/>
            <person name="Hines S."/>
            <person name="Holder M."/>
            <person name="Hume J."/>
            <person name="Jhangiani S.N."/>
            <person name="Joshi V."/>
            <person name="Khan Z.M."/>
            <person name="Jackson L."/>
            <person name="Kovar C."/>
            <person name="Kowis A."/>
            <person name="Lee S."/>
            <person name="Lewis L.R."/>
            <person name="Margolis J."/>
            <person name="Morgan M."/>
            <person name="Nazareth L.V."/>
            <person name="Nguyen N."/>
            <person name="Okwuonu G."/>
            <person name="Parker D."/>
            <person name="Richards S."/>
            <person name="Ruiz S.J."/>
            <person name="Santibanez J."/>
            <person name="Savard J."/>
            <person name="Scherer S.E."/>
            <person name="Schneider B."/>
            <person name="Sodergren E."/>
            <person name="Tautz D."/>
            <person name="Vattahil S."/>
            <person name="Villasana D."/>
            <person name="White C.S."/>
            <person name="Wright R."/>
            <person name="Park Y."/>
            <person name="Beeman R.W."/>
            <person name="Lord J."/>
            <person name="Oppert B."/>
            <person name="Lorenzen M."/>
            <person name="Brown S."/>
            <person name="Wang L."/>
            <person name="Savard J."/>
            <person name="Tautz D."/>
            <person name="Richards S."/>
            <person name="Weinstock G."/>
            <person name="Gibbs R.A."/>
            <person name="Liu Y."/>
            <person name="Worley K."/>
            <person name="Weinstock G."/>
            <person name="Elsik C.G."/>
            <person name="Reese J.T."/>
            <person name="Elhaik E."/>
            <person name="Landan G."/>
            <person name="Graur D."/>
            <person name="Arensburger P."/>
            <person name="Atkinson P."/>
            <person name="Beeman R.W."/>
            <person name="Beidler J."/>
            <person name="Brown S.J."/>
            <person name="Demuth J.P."/>
            <person name="Drury D.W."/>
            <person name="Du Y.Z."/>
            <person name="Fujiwara H."/>
            <person name="Lorenzen M."/>
            <person name="Maselli V."/>
            <person name="Osanai M."/>
            <person name="Park Y."/>
            <person name="Robertson H.M."/>
            <person name="Tu Z."/>
            <person name="Wang J.J."/>
            <person name="Wang S."/>
            <person name="Richards S."/>
            <person name="Song H."/>
            <person name="Zhang L."/>
            <person name="Sodergren E."/>
            <person name="Werner D."/>
            <person name="Stanke M."/>
            <person name="Morgenstern B."/>
            <person name="Solovyev V."/>
            <person name="Kosarev P."/>
            <person name="Brown G."/>
            <person name="Chen H.C."/>
            <person name="Ermolaeva O."/>
            <person name="Hlavina W."/>
            <person name="Kapustin Y."/>
            <person name="Kiryutin B."/>
            <person name="Kitts P."/>
            <person name="Maglott D."/>
            <person name="Pruitt K."/>
            <person name="Sapojnikov V."/>
            <person name="Souvorov A."/>
            <person name="Mackey A.J."/>
            <person name="Waterhouse R.M."/>
            <person name="Wyder S."/>
            <person name="Zdobnov E.M."/>
            <person name="Zdobnov E.M."/>
            <person name="Wyder S."/>
            <person name="Kriventseva E.V."/>
            <person name="Kadowaki T."/>
            <person name="Bork P."/>
            <person name="Aranda M."/>
            <person name="Bao R."/>
            <person name="Beermann A."/>
            <person name="Berns N."/>
            <person name="Bolognesi R."/>
            <person name="Bonneton F."/>
            <person name="Bopp D."/>
            <person name="Brown S.J."/>
            <person name="Bucher G."/>
            <person name="Butts T."/>
            <person name="Chaumot A."/>
            <person name="Denell R.E."/>
            <person name="Ferrier D.E."/>
            <person name="Friedrich M."/>
            <person name="Gordon C.M."/>
            <person name="Jindra M."/>
            <person name="Klingler M."/>
            <person name="Lan Q."/>
            <person name="Lattorff H.M."/>
            <person name="Laudet V."/>
            <person name="von Levetsow C."/>
            <person name="Liu Z."/>
            <person name="Lutz R."/>
            <person name="Lynch J.A."/>
            <person name="da Fonseca R.N."/>
            <person name="Posnien N."/>
            <person name="Reuter R."/>
            <person name="Roth S."/>
            <person name="Savard J."/>
            <person name="Schinko J.B."/>
            <person name="Schmitt C."/>
            <person name="Schoppmeier M."/>
            <person name="Schroder R."/>
            <person name="Shippy T.D."/>
            <person name="Simonnet F."/>
            <person name="Marques-Souza H."/>
            <person name="Tautz D."/>
            <person name="Tomoyasu Y."/>
            <person name="Trauner J."/>
            <person name="Van der Zee M."/>
            <person name="Vervoort M."/>
            <person name="Wittkopp N."/>
            <person name="Wimmer E.A."/>
            <person name="Yang X."/>
            <person name="Jones A.K."/>
            <person name="Sattelle D.B."/>
            <person name="Ebert P.R."/>
            <person name="Nelson D."/>
            <person name="Scott J.G."/>
            <person name="Beeman R.W."/>
            <person name="Muthukrishnan S."/>
            <person name="Kramer K.J."/>
            <person name="Arakane Y."/>
            <person name="Beeman R.W."/>
            <person name="Zhu Q."/>
            <person name="Hogenkamp D."/>
            <person name="Dixit R."/>
            <person name="Oppert B."/>
            <person name="Jiang H."/>
            <person name="Zou Z."/>
            <person name="Marshall J."/>
            <person name="Elpidina E."/>
            <person name="Vinokurov K."/>
            <person name="Oppert C."/>
            <person name="Zou Z."/>
            <person name="Evans J."/>
            <person name="Lu Z."/>
            <person name="Zhao P."/>
            <person name="Sumathipala N."/>
            <person name="Altincicek B."/>
            <person name="Vilcinskas A."/>
            <person name="Williams M."/>
            <person name="Hultmark D."/>
            <person name="Hetru C."/>
            <person name="Jiang H."/>
            <person name="Grimmelikhuijzen C.J."/>
            <person name="Hauser F."/>
            <person name="Cazzamali G."/>
            <person name="Williamson M."/>
            <person name="Park Y."/>
            <person name="Li B."/>
            <person name="Tanaka Y."/>
            <person name="Predel R."/>
            <person name="Neupert S."/>
            <person name="Schachtner J."/>
            <person name="Verleyen P."/>
            <person name="Raible F."/>
            <person name="Bork P."/>
            <person name="Friedrich M."/>
            <person name="Walden K.K."/>
            <person name="Robertson H.M."/>
            <person name="Angeli S."/>
            <person name="Foret S."/>
            <person name="Bucher G."/>
            <person name="Schuetz S."/>
            <person name="Maleszka R."/>
            <person name="Wimmer E.A."/>
            <person name="Beeman R.W."/>
            <person name="Lorenzen M."/>
            <person name="Tomoyasu Y."/>
            <person name="Miller S.C."/>
            <person name="Grossmann D."/>
            <person name="Bucher G."/>
        </authorList>
    </citation>
    <scope>NUCLEOTIDE SEQUENCE [LARGE SCALE GENOMIC DNA]</scope>
    <source>
        <strain evidence="8 9">Georgia GA2</strain>
    </source>
</reference>
<dbReference type="InterPro" id="IPR000808">
    <property type="entry name" value="Mrp-like_CS"/>
</dbReference>
<dbReference type="InterPro" id="IPR019591">
    <property type="entry name" value="Mrp/NBP35_ATP-bd"/>
</dbReference>
<evidence type="ECO:0000256" key="3">
    <source>
        <dbReference type="ARBA" id="ARBA00022741"/>
    </source>
</evidence>
<keyword evidence="5" id="KW-0408">Iron</keyword>
<keyword evidence="3" id="KW-0547">Nucleotide-binding</keyword>
<evidence type="ECO:0000313" key="8">
    <source>
        <dbReference type="EMBL" id="EEZ98808.2"/>
    </source>
</evidence>
<dbReference type="STRING" id="7070.D6WCQ3"/>
<sequence>MATFKIPFKNTVLFSNTFFKTFNRTHLTQHQTKILGKGLPVKKPIEGVKHTILVSSGKGGVGKSTTSVNLAAALKFAYPDKNIGLLDCDVFGPSIPLMMNLHETPLLNDKNQMLPLTNYGIKCMSMGFLIAEGSPVIWRGLMVMQALEKLLRQVYWGRIDYLIVDTPPGTGDTHLSLVQNIPISGVILITTPQLAALDVTKRGAAMYKKISVPIIGLVENMSSVTCPSCHNTVQIFGAGTSNLANEIGTDIIQSFPLDQNISLSTDQGTPTVIKYPRSCQTDLFVNLAKKVVDFLERNNE</sequence>
<dbReference type="GO" id="GO:0005739">
    <property type="term" value="C:mitochondrion"/>
    <property type="evidence" value="ECO:0000318"/>
    <property type="project" value="GO_Central"/>
</dbReference>
<evidence type="ECO:0000256" key="7">
    <source>
        <dbReference type="ARBA" id="ARBA00024036"/>
    </source>
</evidence>
<comment type="similarity">
    <text evidence="7">Belongs to the Mrp/NBP35 ATP-binding proteins family.</text>
</comment>
<keyword evidence="1" id="KW-0004">4Fe-4S</keyword>
<dbReference type="HOGENOM" id="CLU_024839_0_2_1"/>
<dbReference type="GO" id="GO:0046872">
    <property type="term" value="F:metal ion binding"/>
    <property type="evidence" value="ECO:0007669"/>
    <property type="project" value="UniProtKB-KW"/>
</dbReference>
<dbReference type="CDD" id="cd02037">
    <property type="entry name" value="Mrp_NBP35"/>
    <property type="match status" value="1"/>
</dbReference>
<accession>D6WCQ3</accession>
<evidence type="ECO:0000256" key="1">
    <source>
        <dbReference type="ARBA" id="ARBA00022485"/>
    </source>
</evidence>
<evidence type="ECO:0000256" key="4">
    <source>
        <dbReference type="ARBA" id="ARBA00022840"/>
    </source>
</evidence>
<dbReference type="GO" id="GO:0140663">
    <property type="term" value="F:ATP-dependent FeS chaperone activity"/>
    <property type="evidence" value="ECO:0007669"/>
    <property type="project" value="InterPro"/>
</dbReference>
<dbReference type="PROSITE" id="PS01215">
    <property type="entry name" value="MRP"/>
    <property type="match status" value="1"/>
</dbReference>
<dbReference type="FunFam" id="3.40.50.300:FF:001278">
    <property type="entry name" value="Iron-sulfur cluster carrier protein"/>
    <property type="match status" value="1"/>
</dbReference>
<dbReference type="HAMAP" id="MF_02040">
    <property type="entry name" value="Mrp_NBP35"/>
    <property type="match status" value="1"/>
</dbReference>
<evidence type="ECO:0000256" key="2">
    <source>
        <dbReference type="ARBA" id="ARBA00022723"/>
    </source>
</evidence>
<organism evidence="8 9">
    <name type="scientific">Tribolium castaneum</name>
    <name type="common">Red flour beetle</name>
    <dbReference type="NCBI Taxonomy" id="7070"/>
    <lineage>
        <taxon>Eukaryota</taxon>
        <taxon>Metazoa</taxon>
        <taxon>Ecdysozoa</taxon>
        <taxon>Arthropoda</taxon>
        <taxon>Hexapoda</taxon>
        <taxon>Insecta</taxon>
        <taxon>Pterygota</taxon>
        <taxon>Neoptera</taxon>
        <taxon>Endopterygota</taxon>
        <taxon>Coleoptera</taxon>
        <taxon>Polyphaga</taxon>
        <taxon>Cucujiformia</taxon>
        <taxon>Tenebrionidae</taxon>
        <taxon>Tenebrionidae incertae sedis</taxon>
        <taxon>Tribolium</taxon>
    </lineage>
</organism>
<dbReference type="PANTHER" id="PTHR42961">
    <property type="entry name" value="IRON-SULFUR PROTEIN NUBPL"/>
    <property type="match status" value="1"/>
</dbReference>
<dbReference type="Proteomes" id="UP000007266">
    <property type="component" value="Linkage group 2"/>
</dbReference>
<dbReference type="GO" id="GO:0005524">
    <property type="term" value="F:ATP binding"/>
    <property type="evidence" value="ECO:0007669"/>
    <property type="project" value="UniProtKB-KW"/>
</dbReference>
<gene>
    <name evidence="8" type="primary">AUGUSTUS-3.0.2_01379</name>
    <name evidence="8" type="ORF">TcasGA2_TC001379</name>
</gene>
<proteinExistence type="inferred from homology"/>
<keyword evidence="2" id="KW-0479">Metal-binding</keyword>
<reference evidence="8 9" key="2">
    <citation type="journal article" date="2010" name="Nucleic Acids Res.">
        <title>BeetleBase in 2010: revisions to provide comprehensive genomic information for Tribolium castaneum.</title>
        <authorList>
            <person name="Kim H.S."/>
            <person name="Murphy T."/>
            <person name="Xia J."/>
            <person name="Caragea D."/>
            <person name="Park Y."/>
            <person name="Beeman R.W."/>
            <person name="Lorenzen M.D."/>
            <person name="Butcher S."/>
            <person name="Manak J.R."/>
            <person name="Brown S.J."/>
        </authorList>
    </citation>
    <scope>GENOME REANNOTATION</scope>
    <source>
        <strain evidence="8 9">Georgia GA2</strain>
    </source>
</reference>
<keyword evidence="9" id="KW-1185">Reference proteome</keyword>
<evidence type="ECO:0000256" key="6">
    <source>
        <dbReference type="ARBA" id="ARBA00023014"/>
    </source>
</evidence>
<dbReference type="GO" id="GO:0016226">
    <property type="term" value="P:iron-sulfur cluster assembly"/>
    <property type="evidence" value="ECO:0000318"/>
    <property type="project" value="GO_Central"/>
</dbReference>
<keyword evidence="6" id="KW-0411">Iron-sulfur</keyword>
<dbReference type="InterPro" id="IPR027417">
    <property type="entry name" value="P-loop_NTPase"/>
</dbReference>
<dbReference type="EMBL" id="KQ971317">
    <property type="protein sequence ID" value="EEZ98808.2"/>
    <property type="molecule type" value="Genomic_DNA"/>
</dbReference>
<dbReference type="OMA" id="ANFACSM"/>
<evidence type="ECO:0000256" key="5">
    <source>
        <dbReference type="ARBA" id="ARBA00023004"/>
    </source>
</evidence>
<dbReference type="GO" id="GO:0032981">
    <property type="term" value="P:mitochondrial respiratory chain complex I assembly"/>
    <property type="evidence" value="ECO:0000318"/>
    <property type="project" value="GO_Central"/>
</dbReference>
<dbReference type="InterPro" id="IPR033756">
    <property type="entry name" value="YlxH/NBP35"/>
</dbReference>
<keyword evidence="4" id="KW-0067">ATP-binding</keyword>